<comment type="caution">
    <text evidence="8">The sequence shown here is derived from an EMBL/GenBank/DDBJ whole genome shotgun (WGS) entry which is preliminary data.</text>
</comment>
<evidence type="ECO:0000256" key="4">
    <source>
        <dbReference type="ARBA" id="ARBA00023136"/>
    </source>
</evidence>
<keyword evidence="4" id="KW-0472">Membrane</keyword>
<feature type="domain" description="RagB/SusD" evidence="6">
    <location>
        <begin position="311"/>
        <end position="611"/>
    </location>
</feature>
<keyword evidence="3" id="KW-0732">Signal</keyword>
<dbReference type="InterPro" id="IPR011990">
    <property type="entry name" value="TPR-like_helical_dom_sf"/>
</dbReference>
<dbReference type="PROSITE" id="PS51257">
    <property type="entry name" value="PROKAR_LIPOPROTEIN"/>
    <property type="match status" value="1"/>
</dbReference>
<dbReference type="RefSeq" id="WP_186961252.1">
    <property type="nucleotide sequence ID" value="NZ_JACOOI010000034.1"/>
</dbReference>
<dbReference type="Pfam" id="PF14322">
    <property type="entry name" value="SusD-like_3"/>
    <property type="match status" value="1"/>
</dbReference>
<evidence type="ECO:0000259" key="7">
    <source>
        <dbReference type="Pfam" id="PF14322"/>
    </source>
</evidence>
<keyword evidence="9" id="KW-1185">Reference proteome</keyword>
<comment type="subcellular location">
    <subcellularLocation>
        <location evidence="1">Cell outer membrane</location>
    </subcellularLocation>
</comment>
<dbReference type="EMBL" id="JACOOI010000034">
    <property type="protein sequence ID" value="MBC5645621.1"/>
    <property type="molecule type" value="Genomic_DNA"/>
</dbReference>
<dbReference type="InterPro" id="IPR033985">
    <property type="entry name" value="SusD-like_N"/>
</dbReference>
<gene>
    <name evidence="8" type="ORF">H8S77_22330</name>
</gene>
<protein>
    <submittedName>
        <fullName evidence="8">RagB/SusD family nutrient uptake outer membrane protein</fullName>
    </submittedName>
</protein>
<evidence type="ECO:0000256" key="2">
    <source>
        <dbReference type="ARBA" id="ARBA00006275"/>
    </source>
</evidence>
<proteinExistence type="inferred from homology"/>
<feature type="domain" description="SusD-like N-terminal" evidence="7">
    <location>
        <begin position="121"/>
        <end position="242"/>
    </location>
</feature>
<evidence type="ECO:0000256" key="5">
    <source>
        <dbReference type="ARBA" id="ARBA00023237"/>
    </source>
</evidence>
<comment type="similarity">
    <text evidence="2">Belongs to the SusD family.</text>
</comment>
<dbReference type="InterPro" id="IPR012944">
    <property type="entry name" value="SusD_RagB_dom"/>
</dbReference>
<dbReference type="CDD" id="cd08977">
    <property type="entry name" value="SusD"/>
    <property type="match status" value="1"/>
</dbReference>
<dbReference type="Gene3D" id="1.25.40.390">
    <property type="match status" value="1"/>
</dbReference>
<evidence type="ECO:0000313" key="8">
    <source>
        <dbReference type="EMBL" id="MBC5645621.1"/>
    </source>
</evidence>
<organism evidence="8 9">
    <name type="scientific">Parabacteroides segnis</name>
    <dbReference type="NCBI Taxonomy" id="2763058"/>
    <lineage>
        <taxon>Bacteria</taxon>
        <taxon>Pseudomonadati</taxon>
        <taxon>Bacteroidota</taxon>
        <taxon>Bacteroidia</taxon>
        <taxon>Bacteroidales</taxon>
        <taxon>Tannerellaceae</taxon>
        <taxon>Parabacteroides</taxon>
    </lineage>
</organism>
<evidence type="ECO:0000256" key="3">
    <source>
        <dbReference type="ARBA" id="ARBA00022729"/>
    </source>
</evidence>
<evidence type="ECO:0000256" key="1">
    <source>
        <dbReference type="ARBA" id="ARBA00004442"/>
    </source>
</evidence>
<dbReference type="Proteomes" id="UP000644010">
    <property type="component" value="Unassembled WGS sequence"/>
</dbReference>
<dbReference type="Pfam" id="PF07980">
    <property type="entry name" value="SusD_RagB"/>
    <property type="match status" value="1"/>
</dbReference>
<sequence length="612" mass="69158">MKKSLFIFLIGLCSLTSCLDDILDKKPLDIISDDVVWNDPVMIDAYLAQQYMLTTVFTNEASDYIESWSAGSPVDGKWEIHTSEHGYGPLIINNIADEGKGGWEISGNAGSYKTGKLNINGGFLEWWEYPYYIIRNLNQFIERVPDSPIESEVKTLRVAEARFIRAFNYFSMVKRYGGVPLIIKAASLDDSEEVLYPKRNSEKELYDFIISEMDAIAEDLIGTTDFGRPTKWAALALKSRAALYAGSIAQFGSMQLNDLLGIPQSQASDYYQKAFDASQAIINSGVFQLYDQDSDKSLNFRNIFIKKRNSEVIFAKQHNYVDALAGGGNTWGYDFCQRPKPHGWNLGMGNTPYLEMAEEFEYIDGKSGKLDRKAIQEGLWSMEELWGNKDPRFLATIYTMGSSWRGGIVDFHKGLIGGDGKLYENDGEGYEGINALGDQNINAGNFGTGFGVMKYLDENVDIGSTWSNSGTDFIVFRFGEILLNYAEAAFELGKTGEALNAVNQIRTRAGISTKTSVDRQSIRHERKVELSFEGHRYWDLRRWREAETTLSQSFSGLRYILDFNTRKYKLIVLEDIDGVNTPPRFYKQNYYFPITLKRTGANANLLENPGYN</sequence>
<reference evidence="8 9" key="1">
    <citation type="submission" date="2020-08" db="EMBL/GenBank/DDBJ databases">
        <title>Genome public.</title>
        <authorList>
            <person name="Liu C."/>
            <person name="Sun Q."/>
        </authorList>
    </citation>
    <scope>NUCLEOTIDE SEQUENCE [LARGE SCALE GENOMIC DNA]</scope>
    <source>
        <strain evidence="8 9">BX2</strain>
    </source>
</reference>
<name>A0ABR7E8F0_9BACT</name>
<dbReference type="SUPFAM" id="SSF48452">
    <property type="entry name" value="TPR-like"/>
    <property type="match status" value="1"/>
</dbReference>
<evidence type="ECO:0000259" key="6">
    <source>
        <dbReference type="Pfam" id="PF07980"/>
    </source>
</evidence>
<keyword evidence="5" id="KW-0998">Cell outer membrane</keyword>
<accession>A0ABR7E8F0</accession>
<evidence type="ECO:0000313" key="9">
    <source>
        <dbReference type="Proteomes" id="UP000644010"/>
    </source>
</evidence>